<sequence length="402" mass="47467">MTEDLSREFLTYFTFENDKCICEIEKVADNKTNRLVENLVVKKVKEKDIPVAYFYGEGLKLSDIKDKSKNNILGEFLGIKKDDLYTYKSFFEKYGFLFTLDDDDFYSIDIDKVNDLKNNLLAFVFLMNNQFDNYLFYKVNSVQELLDATLYLIFKDESEFIIGDKEVFTIKKSKVKTVIDGANSHNESSHNIKQKIVNGQKIEYFEIKDLLSKNGINEIDVETYNDIKLGNFPQWFKNLCRVYKNKRQLLDDPKYNIVVDFLFHFSTEYLTFSQSDISLEGTFEDNLYEDITKDRKLLKALMEVSKILLEDEFETNLSSVTPKFNINDMKPDWKLPSLYTALYFSLFYMNSKENELRKCKNDNCKEFFQVSRTNSRKIYCSLVCCNAVAQRNYQKKQLQKKK</sequence>
<comment type="caution">
    <text evidence="1">The sequence shown here is derived from an EMBL/GenBank/DDBJ whole genome shotgun (WGS) entry which is preliminary data.</text>
</comment>
<dbReference type="Proteomes" id="UP000540919">
    <property type="component" value="Unassembled WGS sequence"/>
</dbReference>
<accession>A0ABX2NAZ3</accession>
<evidence type="ECO:0008006" key="3">
    <source>
        <dbReference type="Google" id="ProtNLM"/>
    </source>
</evidence>
<name>A0ABX2NAZ3_9FIRM</name>
<organism evidence="1 2">
    <name type="scientific">Anaerococcus faecalis</name>
    <dbReference type="NCBI Taxonomy" id="2742993"/>
    <lineage>
        <taxon>Bacteria</taxon>
        <taxon>Bacillati</taxon>
        <taxon>Bacillota</taxon>
        <taxon>Tissierellia</taxon>
        <taxon>Tissierellales</taxon>
        <taxon>Peptoniphilaceae</taxon>
        <taxon>Anaerococcus</taxon>
    </lineage>
</organism>
<protein>
    <recommendedName>
        <fullName evidence="3">CGNR zinc finger domain-containing protein</fullName>
    </recommendedName>
</protein>
<dbReference type="EMBL" id="JABVBA010000006">
    <property type="protein sequence ID" value="NVF11652.1"/>
    <property type="molecule type" value="Genomic_DNA"/>
</dbReference>
<keyword evidence="2" id="KW-1185">Reference proteome</keyword>
<gene>
    <name evidence="1" type="ORF">HV819_06610</name>
</gene>
<evidence type="ECO:0000313" key="2">
    <source>
        <dbReference type="Proteomes" id="UP000540919"/>
    </source>
</evidence>
<dbReference type="InterPro" id="IPR023286">
    <property type="entry name" value="ABATE_dom_sf"/>
</dbReference>
<evidence type="ECO:0000313" key="1">
    <source>
        <dbReference type="EMBL" id="NVF11652.1"/>
    </source>
</evidence>
<dbReference type="SUPFAM" id="SSF160904">
    <property type="entry name" value="Jann2411-like"/>
    <property type="match status" value="1"/>
</dbReference>
<dbReference type="RefSeq" id="WP_176269796.1">
    <property type="nucleotide sequence ID" value="NZ_JABVBA010000006.1"/>
</dbReference>
<proteinExistence type="predicted"/>
<reference evidence="1 2" key="1">
    <citation type="submission" date="2020-06" db="EMBL/GenBank/DDBJ databases">
        <title>Anaerococcus sp. nov., isolated form swine feces.</title>
        <authorList>
            <person name="Yu S."/>
        </authorList>
    </citation>
    <scope>NUCLEOTIDE SEQUENCE [LARGE SCALE GENOMIC DNA]</scope>
    <source>
        <strain evidence="1 2">AGMB00486</strain>
    </source>
</reference>